<sequence length="680" mass="77681">MPYEYVVKGRNHLIPEFIDRYNNSGKIRCENFNQLTVAHELNKSDWYEVDEALIDKNDPNCVWRKAVKLKRNKGSRCYRETIFEMWSPARAIALYCLFNLPTRGQQILWLDSGEADKFKLICNGYKSIELDDKSHIVPDFKWVKNDNPLVGLQKTDNQGVLHKDGDNFVMFVNTNKTGKPYYSPYIPERLVPWLIRLRDWQTKYNPIKEPTRWTDVHFDKHIKPSNAVLTNRGTQCFLFRNPGAGNRNTDTNNYQPLKQNIFANSLAKVLYEIQDDKTPLARKRGSQYTSIYSPHTMRVSLITSLVLYGDVPLHILMKVVGHSQIMMTLHYTKMTHSNMASVLTIGEKKALERSAEHKQALMMENKIHEHKEELVIPVNSALKNPDWPQSSVLFFDYGLCPYGATECSNGGDRDVSSSSKSTPAYSAVSAGYLGKQNCFRCRHFVTGIPFYIGLLAKGNEIAEARQYVSNKVCSLNSKIEHMDVMIYKLESKGQVVSPEVRLKHKRLSNLLEQEQVRHDALGCDILSIFKLLRQTLTLFDKEEQSKSKVPLVLNTNSLSINLEEVSHHQALAEVCENAEIFLSADSNTALPRRSSSLDKMLLRNGFPAQFIHLSEDNQLKVGNQMTQLMLARLGGWGELNHVLDGKRPIDSISLQESDKLVPLSEEIQMILAKTKLLEEE</sequence>
<reference evidence="2 3" key="1">
    <citation type="submission" date="2017-10" db="EMBL/GenBank/DDBJ databases">
        <authorList>
            <person name="Banno H."/>
            <person name="Chua N.-H."/>
        </authorList>
    </citation>
    <scope>NUCLEOTIDE SEQUENCE [LARGE SCALE GENOMIC DNA]</scope>
    <source>
        <strain evidence="2">Vibrio tapetis CECT4600</strain>
    </source>
</reference>
<dbReference type="InterPro" id="IPR011010">
    <property type="entry name" value="DNA_brk_join_enz"/>
</dbReference>
<dbReference type="GO" id="GO:0006310">
    <property type="term" value="P:DNA recombination"/>
    <property type="evidence" value="ECO:0007669"/>
    <property type="project" value="UniProtKB-KW"/>
</dbReference>
<dbReference type="AlphaFoldDB" id="A0A2N8ZHH5"/>
<organism evidence="2 3">
    <name type="scientific">Vibrio tapetis subsp. tapetis</name>
    <dbReference type="NCBI Taxonomy" id="1671868"/>
    <lineage>
        <taxon>Bacteria</taxon>
        <taxon>Pseudomonadati</taxon>
        <taxon>Pseudomonadota</taxon>
        <taxon>Gammaproteobacteria</taxon>
        <taxon>Vibrionales</taxon>
        <taxon>Vibrionaceae</taxon>
        <taxon>Vibrio</taxon>
    </lineage>
</organism>
<name>A0A2N8ZHH5_9VIBR</name>
<dbReference type="Gene3D" id="1.10.443.10">
    <property type="entry name" value="Intergrase catalytic core"/>
    <property type="match status" value="1"/>
</dbReference>
<keyword evidence="1" id="KW-0233">DNA recombination</keyword>
<dbReference type="InterPro" id="IPR013762">
    <property type="entry name" value="Integrase-like_cat_sf"/>
</dbReference>
<dbReference type="GO" id="GO:0003677">
    <property type="term" value="F:DNA binding"/>
    <property type="evidence" value="ECO:0007669"/>
    <property type="project" value="InterPro"/>
</dbReference>
<dbReference type="InterPro" id="IPR024965">
    <property type="entry name" value="Putative_integrase"/>
</dbReference>
<protein>
    <recommendedName>
        <fullName evidence="4">Phage integrase family protein</fullName>
    </recommendedName>
</protein>
<evidence type="ECO:0008006" key="4">
    <source>
        <dbReference type="Google" id="ProtNLM"/>
    </source>
</evidence>
<evidence type="ECO:0000313" key="3">
    <source>
        <dbReference type="Proteomes" id="UP000235828"/>
    </source>
</evidence>
<gene>
    <name evidence="2" type="ORF">VTAP4600_A3414</name>
</gene>
<dbReference type="Proteomes" id="UP000235828">
    <property type="component" value="Chromosome A"/>
</dbReference>
<accession>A0A2N8ZHH5</accession>
<dbReference type="RefSeq" id="WP_145958584.1">
    <property type="nucleotide sequence ID" value="NZ_LT960611.1"/>
</dbReference>
<evidence type="ECO:0000313" key="2">
    <source>
        <dbReference type="EMBL" id="SON51361.1"/>
    </source>
</evidence>
<dbReference type="Pfam" id="PF13009">
    <property type="entry name" value="Integrase_2"/>
    <property type="match status" value="1"/>
</dbReference>
<keyword evidence="3" id="KW-1185">Reference proteome</keyword>
<evidence type="ECO:0000256" key="1">
    <source>
        <dbReference type="ARBA" id="ARBA00023172"/>
    </source>
</evidence>
<dbReference type="OrthoDB" id="2077978at2"/>
<dbReference type="KEGG" id="vta:A3414"/>
<dbReference type="SUPFAM" id="SSF56349">
    <property type="entry name" value="DNA breaking-rejoining enzymes"/>
    <property type="match status" value="1"/>
</dbReference>
<dbReference type="GO" id="GO:0015074">
    <property type="term" value="P:DNA integration"/>
    <property type="evidence" value="ECO:0007669"/>
    <property type="project" value="InterPro"/>
</dbReference>
<proteinExistence type="predicted"/>
<dbReference type="EMBL" id="LT960611">
    <property type="protein sequence ID" value="SON51361.1"/>
    <property type="molecule type" value="Genomic_DNA"/>
</dbReference>